<dbReference type="AlphaFoldDB" id="A0A833P9F7"/>
<evidence type="ECO:0000313" key="2">
    <source>
        <dbReference type="EMBL" id="KAF1018351.1"/>
    </source>
</evidence>
<comment type="caution">
    <text evidence="2">The sequence shown here is derived from an EMBL/GenBank/DDBJ whole genome shotgun (WGS) entry which is preliminary data.</text>
</comment>
<gene>
    <name evidence="2" type="ORF">GAK29_04278</name>
</gene>
<feature type="domain" description="Bacterial Ig-like" evidence="1">
    <location>
        <begin position="556"/>
        <end position="616"/>
    </location>
</feature>
<dbReference type="Proteomes" id="UP000490535">
    <property type="component" value="Unassembled WGS sequence"/>
</dbReference>
<accession>A0A833P9F7</accession>
<dbReference type="Gene3D" id="2.60.40.10">
    <property type="entry name" value="Immunoglobulins"/>
    <property type="match status" value="8"/>
</dbReference>
<sequence>MELYQDGNLIETLILTANQTNWVIELPALADGNTYQYTARIVDVAGNTGNLSSVFNIKVDTTAPTASVNITSYVDNEGIHQGSFGSDTTTDDQTPVLKGTLNGSLNAGEVIQIFDRDNPTVAVGIAIIDGPTDWHFQLPTLGQGTHNYYAVVVDLAGNRGALSTDFDIVVDLTAPTQTTTIISFTDNVGVYTGDFLSGTQTDDTTLVLNDTIDNGQAVDANDTVLIYQGSTLLGAATLNVARTAWTYALSGLNNADNLSYTAVIVDTAGNLGTTSAAFQIIVDTAKPTVTATIASYYDDVAPTTGVFGNNSITNDQTPTLSGSVNGTLNATDKVAIFENGNIIGYATLFGNNWIYQLPTLADQASHTFIARVDAAGNLSDPSASFTINVDTTAVAVGIAIAYYQDDSHTGAPVNKVSGTETKDTTPLLTGNLGAELQTGDRIDIYQVDTVANTSTLVGTVSTVVGTIWIYQLPALTDGSYSYRADLVNSLGTTTSSSSVFNLTVDTIAPTTQATITVYNDTVPLLTGDFGTGTSTNDSHALLKGALSAALQPGEALHIHDSNGNLVGTASVTGTSWELALTSTLTSDGIYTFNAQVVDAAGNEGPVSNAFTLTLDTSAPKQTVAITAYTDDVGVKKGDYLSGSYTDDTQPVLKGTLSSALGSGEVLSVYEGSTLVGTATVTGLNWTLAITTLGLSQGSHSFTARVEDAAGNQGALSNSFNLIVDTIATSQTATIDAYIDDVGTLESKGSGTTTDDTMPTLRGTVTSGVQAGCTINVYQNGVLVSSVELIAGQTAWTYTPSTALAFGVITMLLKWPIKLETKAHRLQTLI</sequence>
<feature type="domain" description="Bacterial Ig-like" evidence="1">
    <location>
        <begin position="626"/>
        <end position="725"/>
    </location>
</feature>
<protein>
    <recommendedName>
        <fullName evidence="1">Bacterial Ig-like domain-containing protein</fullName>
    </recommendedName>
</protein>
<evidence type="ECO:0000259" key="1">
    <source>
        <dbReference type="Pfam" id="PF19077"/>
    </source>
</evidence>
<organism evidence="2 3">
    <name type="scientific">Acinetobacter bereziniae</name>
    <name type="common">Acinetobacter genomosp. 10</name>
    <dbReference type="NCBI Taxonomy" id="106648"/>
    <lineage>
        <taxon>Bacteria</taxon>
        <taxon>Pseudomonadati</taxon>
        <taxon>Pseudomonadota</taxon>
        <taxon>Gammaproteobacteria</taxon>
        <taxon>Moraxellales</taxon>
        <taxon>Moraxellaceae</taxon>
        <taxon>Acinetobacter</taxon>
    </lineage>
</organism>
<dbReference type="Pfam" id="PF19077">
    <property type="entry name" value="Big_13"/>
    <property type="match status" value="4"/>
</dbReference>
<name>A0A833P9F7_ACIBZ</name>
<reference evidence="3" key="1">
    <citation type="journal article" date="2020" name="MBio">
        <title>Horizontal gene transfer to a defensive symbiont with a reduced genome amongst a multipartite beetle microbiome.</title>
        <authorList>
            <person name="Waterworth S.C."/>
            <person name="Florez L.V."/>
            <person name="Rees E.R."/>
            <person name="Hertweck C."/>
            <person name="Kaltenpoth M."/>
            <person name="Kwan J.C."/>
        </authorList>
    </citation>
    <scope>NUCLEOTIDE SEQUENCE [LARGE SCALE GENOMIC DNA]</scope>
</reference>
<feature type="domain" description="Bacterial Ig-like" evidence="1">
    <location>
        <begin position="82"/>
        <end position="171"/>
    </location>
</feature>
<evidence type="ECO:0000313" key="3">
    <source>
        <dbReference type="Proteomes" id="UP000490535"/>
    </source>
</evidence>
<feature type="domain" description="Bacterial Ig-like" evidence="1">
    <location>
        <begin position="303"/>
        <end position="391"/>
    </location>
</feature>
<dbReference type="InterPro" id="IPR044016">
    <property type="entry name" value="Big_13"/>
</dbReference>
<dbReference type="InterPro" id="IPR013783">
    <property type="entry name" value="Ig-like_fold"/>
</dbReference>
<dbReference type="EMBL" id="WNDP01000179">
    <property type="protein sequence ID" value="KAF1018351.1"/>
    <property type="molecule type" value="Genomic_DNA"/>
</dbReference>
<proteinExistence type="predicted"/>